<sequence length="243" mass="26528">MFNSFLLTIIIVAIIRGVLSQFVPPWIPLGWWEPFPCAVDFPSRIFRNVNTTVSSTLTVPGCIELCDASGYNIRYAGVENGNECHCGTDLAAAPNASDVSECDMPCSGDFVTSCGGPWRIQIYQSPELPGNPNTSWVVGGCYVDTPDTPAFDRPIITQTFSPDTDVVDQCNMFCQHRGIRFAGVALNGTQCQCSATGLNFSANVVPYEECEQALCPTLYPGALQLCGGPQRLWVHQYSDFNPY</sequence>
<dbReference type="PROSITE" id="PS51212">
    <property type="entry name" value="WSC"/>
    <property type="match status" value="2"/>
</dbReference>
<dbReference type="OrthoDB" id="5985073at2759"/>
<evidence type="ECO:0000313" key="9">
    <source>
        <dbReference type="EMBL" id="RPD67483.1"/>
    </source>
</evidence>
<accession>A0A5C2SU54</accession>
<dbReference type="Pfam" id="PF01822">
    <property type="entry name" value="WSC"/>
    <property type="match status" value="1"/>
</dbReference>
<keyword evidence="5" id="KW-0472">Membrane</keyword>
<dbReference type="Proteomes" id="UP000313359">
    <property type="component" value="Unassembled WGS sequence"/>
</dbReference>
<dbReference type="InterPro" id="IPR051836">
    <property type="entry name" value="Kremen_rcpt"/>
</dbReference>
<keyword evidence="10" id="KW-1185">Reference proteome</keyword>
<dbReference type="STRING" id="1328759.A0A5C2SU54"/>
<dbReference type="AlphaFoldDB" id="A0A5C2SU54"/>
<feature type="domain" description="WSC" evidence="8">
    <location>
        <begin position="31"/>
        <end position="126"/>
    </location>
</feature>
<organism evidence="9 10">
    <name type="scientific">Lentinus tigrinus ALCF2SS1-6</name>
    <dbReference type="NCBI Taxonomy" id="1328759"/>
    <lineage>
        <taxon>Eukaryota</taxon>
        <taxon>Fungi</taxon>
        <taxon>Dikarya</taxon>
        <taxon>Basidiomycota</taxon>
        <taxon>Agaricomycotina</taxon>
        <taxon>Agaricomycetes</taxon>
        <taxon>Polyporales</taxon>
        <taxon>Polyporaceae</taxon>
        <taxon>Lentinus</taxon>
    </lineage>
</organism>
<evidence type="ECO:0000256" key="3">
    <source>
        <dbReference type="ARBA" id="ARBA00022729"/>
    </source>
</evidence>
<dbReference type="InterPro" id="IPR002889">
    <property type="entry name" value="WSC_carb-bd"/>
</dbReference>
<feature type="domain" description="WSC" evidence="8">
    <location>
        <begin position="135"/>
        <end position="238"/>
    </location>
</feature>
<keyword evidence="2" id="KW-0812">Transmembrane</keyword>
<dbReference type="PANTHER" id="PTHR24269:SF16">
    <property type="entry name" value="PROTEIN SLG1"/>
    <property type="match status" value="1"/>
</dbReference>
<gene>
    <name evidence="9" type="ORF">L227DRAFT_648528</name>
</gene>
<keyword evidence="4" id="KW-1133">Transmembrane helix</keyword>
<name>A0A5C2SU54_9APHY</name>
<proteinExistence type="predicted"/>
<dbReference type="PANTHER" id="PTHR24269">
    <property type="entry name" value="KREMEN PROTEIN"/>
    <property type="match status" value="1"/>
</dbReference>
<keyword evidence="6" id="KW-0325">Glycoprotein</keyword>
<comment type="subcellular location">
    <subcellularLocation>
        <location evidence="1">Membrane</location>
        <topology evidence="1">Single-pass membrane protein</topology>
    </subcellularLocation>
</comment>
<keyword evidence="3 7" id="KW-0732">Signal</keyword>
<dbReference type="GO" id="GO:0005886">
    <property type="term" value="C:plasma membrane"/>
    <property type="evidence" value="ECO:0007669"/>
    <property type="project" value="TreeGrafter"/>
</dbReference>
<evidence type="ECO:0000256" key="7">
    <source>
        <dbReference type="SAM" id="SignalP"/>
    </source>
</evidence>
<dbReference type="EMBL" id="ML122250">
    <property type="protein sequence ID" value="RPD67483.1"/>
    <property type="molecule type" value="Genomic_DNA"/>
</dbReference>
<dbReference type="SMART" id="SM00321">
    <property type="entry name" value="WSC"/>
    <property type="match status" value="2"/>
</dbReference>
<evidence type="ECO:0000259" key="8">
    <source>
        <dbReference type="PROSITE" id="PS51212"/>
    </source>
</evidence>
<evidence type="ECO:0000256" key="2">
    <source>
        <dbReference type="ARBA" id="ARBA00022692"/>
    </source>
</evidence>
<feature type="chain" id="PRO_5023032538" description="WSC domain-containing protein" evidence="7">
    <location>
        <begin position="21"/>
        <end position="243"/>
    </location>
</feature>
<protein>
    <recommendedName>
        <fullName evidence="8">WSC domain-containing protein</fullName>
    </recommendedName>
</protein>
<feature type="signal peptide" evidence="7">
    <location>
        <begin position="1"/>
        <end position="20"/>
    </location>
</feature>
<evidence type="ECO:0000313" key="10">
    <source>
        <dbReference type="Proteomes" id="UP000313359"/>
    </source>
</evidence>
<evidence type="ECO:0000256" key="1">
    <source>
        <dbReference type="ARBA" id="ARBA00004167"/>
    </source>
</evidence>
<evidence type="ECO:0000256" key="6">
    <source>
        <dbReference type="ARBA" id="ARBA00023180"/>
    </source>
</evidence>
<evidence type="ECO:0000256" key="5">
    <source>
        <dbReference type="ARBA" id="ARBA00023136"/>
    </source>
</evidence>
<evidence type="ECO:0000256" key="4">
    <source>
        <dbReference type="ARBA" id="ARBA00022989"/>
    </source>
</evidence>
<reference evidence="9" key="1">
    <citation type="journal article" date="2018" name="Genome Biol. Evol.">
        <title>Genomics and development of Lentinus tigrinus, a white-rot wood-decaying mushroom with dimorphic fruiting bodies.</title>
        <authorList>
            <person name="Wu B."/>
            <person name="Xu Z."/>
            <person name="Knudson A."/>
            <person name="Carlson A."/>
            <person name="Chen N."/>
            <person name="Kovaka S."/>
            <person name="LaButti K."/>
            <person name="Lipzen A."/>
            <person name="Pennachio C."/>
            <person name="Riley R."/>
            <person name="Schakwitz W."/>
            <person name="Umezawa K."/>
            <person name="Ohm R.A."/>
            <person name="Grigoriev I.V."/>
            <person name="Nagy L.G."/>
            <person name="Gibbons J."/>
            <person name="Hibbett D."/>
        </authorList>
    </citation>
    <scope>NUCLEOTIDE SEQUENCE [LARGE SCALE GENOMIC DNA]</scope>
    <source>
        <strain evidence="9">ALCF2SS1-6</strain>
    </source>
</reference>